<dbReference type="Proteomes" id="UP000037179">
    <property type="component" value="Unassembled WGS sequence"/>
</dbReference>
<evidence type="ECO:0000313" key="3">
    <source>
        <dbReference type="Proteomes" id="UP000037179"/>
    </source>
</evidence>
<dbReference type="Proteomes" id="UP000180166">
    <property type="component" value="Chromosome"/>
</dbReference>
<evidence type="ECO:0000313" key="1">
    <source>
        <dbReference type="EMBL" id="APA98434.1"/>
    </source>
</evidence>
<evidence type="ECO:0000313" key="4">
    <source>
        <dbReference type="Proteomes" id="UP000180166"/>
    </source>
</evidence>
<accession>A0A0B8NFD0</accession>
<reference evidence="3" key="1">
    <citation type="submission" date="2015-07" db="EMBL/GenBank/DDBJ databases">
        <title>Nocardia seriolae U-1 whole genome shotgun sequence.</title>
        <authorList>
            <person name="Imajoh M."/>
            <person name="Fukumoto Y."/>
            <person name="Sukeda M."/>
            <person name="Yamane J."/>
            <person name="Yamasaki K."/>
            <person name="Shimizu M."/>
            <person name="Ohnishi K."/>
            <person name="Oshima S."/>
        </authorList>
    </citation>
    <scope>NUCLEOTIDE SEQUENCE [LARGE SCALE GENOMIC DNA]</scope>
    <source>
        <strain evidence="3">U-1</strain>
    </source>
</reference>
<organism evidence="2 3">
    <name type="scientific">Nocardia seriolae</name>
    <dbReference type="NCBI Taxonomy" id="37332"/>
    <lineage>
        <taxon>Bacteria</taxon>
        <taxon>Bacillati</taxon>
        <taxon>Actinomycetota</taxon>
        <taxon>Actinomycetes</taxon>
        <taxon>Mycobacteriales</taxon>
        <taxon>Nocardiaceae</taxon>
        <taxon>Nocardia</taxon>
    </lineage>
</organism>
<protein>
    <submittedName>
        <fullName evidence="2">Uncharacterized protein</fullName>
    </submittedName>
</protein>
<keyword evidence="3" id="KW-1185">Reference proteome</keyword>
<evidence type="ECO:0000313" key="2">
    <source>
        <dbReference type="EMBL" id="GAP30470.1"/>
    </source>
</evidence>
<dbReference type="OrthoDB" id="4246289at2"/>
<dbReference type="RefSeq" id="WP_033089132.1">
    <property type="nucleotide sequence ID" value="NZ_BAWD02000155.1"/>
</dbReference>
<sequence length="72" mass="7286">MGRVVVLGERHRVIGYRTAGADVQIADDPPAVRRAWSALGPDVALVVLTLAAAASIAADLGGGGRLVAVMPP</sequence>
<reference evidence="2 3" key="2">
    <citation type="journal article" date="2016" name="Genome Announc.">
        <title>Draft Genome Sequence of Erythromycin- and Oxytetracycline-Sensitive Nocardia seriolae Strain U-1 (NBRC 110359).</title>
        <authorList>
            <person name="Imajoh M."/>
            <person name="Sukeda M."/>
            <person name="Shimizu M."/>
            <person name="Yamane J."/>
            <person name="Ohnishi K."/>
            <person name="Oshima S."/>
        </authorList>
    </citation>
    <scope>NUCLEOTIDE SEQUENCE [LARGE SCALE GENOMIC DNA]</scope>
    <source>
        <strain evidence="2 3">U-1</strain>
    </source>
</reference>
<dbReference type="EMBL" id="CP017839">
    <property type="protein sequence ID" value="APA98434.1"/>
    <property type="molecule type" value="Genomic_DNA"/>
</dbReference>
<reference evidence="1 4" key="3">
    <citation type="submission" date="2016-10" db="EMBL/GenBank/DDBJ databases">
        <title>Genome sequence of Nocardia seriolae strain EM150506, isolated from Anguila japonica.</title>
        <authorList>
            <person name="Han H.-J."/>
        </authorList>
    </citation>
    <scope>NUCLEOTIDE SEQUENCE [LARGE SCALE GENOMIC DNA]</scope>
    <source>
        <strain evidence="1 4">EM150506</strain>
    </source>
</reference>
<dbReference type="EMBL" id="BBYQ01000081">
    <property type="protein sequence ID" value="GAP30470.1"/>
    <property type="molecule type" value="Genomic_DNA"/>
</dbReference>
<proteinExistence type="predicted"/>
<dbReference type="AlphaFoldDB" id="A0A0B8NFD0"/>
<name>A0A0B8NFD0_9NOCA</name>
<dbReference type="KEGG" id="nsr:NS506_04386"/>
<gene>
    <name evidence="1" type="ORF">NS506_04386</name>
    <name evidence="2" type="ORF">NSK11_contig00081-0019</name>
</gene>